<dbReference type="Proteomes" id="UP001199525">
    <property type="component" value="Unassembled WGS sequence"/>
</dbReference>
<evidence type="ECO:0000313" key="1">
    <source>
        <dbReference type="EMBL" id="MCC5604906.1"/>
    </source>
</evidence>
<dbReference type="RefSeq" id="WP_229491082.1">
    <property type="nucleotide sequence ID" value="NZ_JAIVFQ010000171.1"/>
</dbReference>
<organism evidence="1 2">
    <name type="scientific">Nostoc favosum CHAB5714</name>
    <dbReference type="NCBI Taxonomy" id="2780399"/>
    <lineage>
        <taxon>Bacteria</taxon>
        <taxon>Bacillati</taxon>
        <taxon>Cyanobacteriota</taxon>
        <taxon>Cyanophyceae</taxon>
        <taxon>Nostocales</taxon>
        <taxon>Nostocaceae</taxon>
        <taxon>Nostoc</taxon>
        <taxon>Nostoc favosum</taxon>
    </lineage>
</organism>
<accession>A0ABS8IME8</accession>
<dbReference type="EMBL" id="JAIVFQ010000171">
    <property type="protein sequence ID" value="MCC5604906.1"/>
    <property type="molecule type" value="Genomic_DNA"/>
</dbReference>
<sequence length="75" mass="8772">MRSRHYLLVQPNLKAIAHAGRLMSVRSRHYLLIQPDLTGLKQKTRVKKGIMLSQRSFHVEKAHERNYPRSHAAML</sequence>
<name>A0ABS8IME8_9NOSO</name>
<proteinExistence type="predicted"/>
<protein>
    <submittedName>
        <fullName evidence="1">Uncharacterized protein</fullName>
    </submittedName>
</protein>
<gene>
    <name evidence="1" type="ORF">LC586_38690</name>
</gene>
<evidence type="ECO:0000313" key="2">
    <source>
        <dbReference type="Proteomes" id="UP001199525"/>
    </source>
</evidence>
<keyword evidence="2" id="KW-1185">Reference proteome</keyword>
<comment type="caution">
    <text evidence="1">The sequence shown here is derived from an EMBL/GenBank/DDBJ whole genome shotgun (WGS) entry which is preliminary data.</text>
</comment>
<reference evidence="1 2" key="1">
    <citation type="journal article" date="2021" name="Microorganisms">
        <title>Genome Evolution of Filamentous Cyanobacterium Nostoc Species: From Facultative Symbiosis to Free Living.</title>
        <authorList>
            <person name="Huo D."/>
            <person name="Li H."/>
            <person name="Cai F."/>
            <person name="Guo X."/>
            <person name="Qiao Z."/>
            <person name="Wang W."/>
            <person name="Yu G."/>
            <person name="Li R."/>
        </authorList>
    </citation>
    <scope>NUCLEOTIDE SEQUENCE [LARGE SCALE GENOMIC DNA]</scope>
    <source>
        <strain evidence="1 2">CHAB 5714</strain>
    </source>
</reference>